<accession>A0AAE1AXS6</accession>
<name>A0AAE1AXS6_9GAST</name>
<dbReference type="EMBL" id="JAWDGP010000946">
    <property type="protein sequence ID" value="KAK3796059.1"/>
    <property type="molecule type" value="Genomic_DNA"/>
</dbReference>
<protein>
    <submittedName>
        <fullName evidence="1">Uncharacterized protein</fullName>
    </submittedName>
</protein>
<comment type="caution">
    <text evidence="1">The sequence shown here is derived from an EMBL/GenBank/DDBJ whole genome shotgun (WGS) entry which is preliminary data.</text>
</comment>
<keyword evidence="2" id="KW-1185">Reference proteome</keyword>
<evidence type="ECO:0000313" key="2">
    <source>
        <dbReference type="Proteomes" id="UP001283361"/>
    </source>
</evidence>
<sequence length="79" mass="8767">MVLVLDLLTNLDIPGVESLLEQRPTVNHSESRTVRTCAAESRERFAVVPEPSSHTWPGAACRVVYSRHGEPLTSSPKRK</sequence>
<dbReference type="Proteomes" id="UP001283361">
    <property type="component" value="Unassembled WGS sequence"/>
</dbReference>
<dbReference type="AlphaFoldDB" id="A0AAE1AXS6"/>
<evidence type="ECO:0000313" key="1">
    <source>
        <dbReference type="EMBL" id="KAK3796059.1"/>
    </source>
</evidence>
<organism evidence="1 2">
    <name type="scientific">Elysia crispata</name>
    <name type="common">lettuce slug</name>
    <dbReference type="NCBI Taxonomy" id="231223"/>
    <lineage>
        <taxon>Eukaryota</taxon>
        <taxon>Metazoa</taxon>
        <taxon>Spiralia</taxon>
        <taxon>Lophotrochozoa</taxon>
        <taxon>Mollusca</taxon>
        <taxon>Gastropoda</taxon>
        <taxon>Heterobranchia</taxon>
        <taxon>Euthyneura</taxon>
        <taxon>Panpulmonata</taxon>
        <taxon>Sacoglossa</taxon>
        <taxon>Placobranchoidea</taxon>
        <taxon>Plakobranchidae</taxon>
        <taxon>Elysia</taxon>
    </lineage>
</organism>
<reference evidence="1" key="1">
    <citation type="journal article" date="2023" name="G3 (Bethesda)">
        <title>A reference genome for the long-term kleptoplast-retaining sea slug Elysia crispata morphotype clarki.</title>
        <authorList>
            <person name="Eastman K.E."/>
            <person name="Pendleton A.L."/>
            <person name="Shaikh M.A."/>
            <person name="Suttiyut T."/>
            <person name="Ogas R."/>
            <person name="Tomko P."/>
            <person name="Gavelis G."/>
            <person name="Widhalm J.R."/>
            <person name="Wisecaver J.H."/>
        </authorList>
    </citation>
    <scope>NUCLEOTIDE SEQUENCE</scope>
    <source>
        <strain evidence="1">ECLA1</strain>
    </source>
</reference>
<gene>
    <name evidence="1" type="ORF">RRG08_013364</name>
</gene>
<proteinExistence type="predicted"/>